<name>A0A839UC95_9HYPH</name>
<comment type="caution">
    <text evidence="1">The sequence shown here is derived from an EMBL/GenBank/DDBJ whole genome shotgun (WGS) entry which is preliminary data.</text>
</comment>
<dbReference type="EMBL" id="JACHXN010000021">
    <property type="protein sequence ID" value="MBB3148618.1"/>
    <property type="molecule type" value="Genomic_DNA"/>
</dbReference>
<sequence length="67" mass="7255">MFNPDAKVRIFIPDEILTSTVKTFSNAKDALAAMSGHLVLKVEVHGHGPMTPDQFIACCAELGLTKQ</sequence>
<evidence type="ECO:0000313" key="2">
    <source>
        <dbReference type="Proteomes" id="UP000554520"/>
    </source>
</evidence>
<dbReference type="Proteomes" id="UP000554520">
    <property type="component" value="Unassembled WGS sequence"/>
</dbReference>
<dbReference type="AlphaFoldDB" id="A0A839UC95"/>
<proteinExistence type="predicted"/>
<organism evidence="1 2">
    <name type="scientific">Phyllobacterium trifolii</name>
    <dbReference type="NCBI Taxonomy" id="300193"/>
    <lineage>
        <taxon>Bacteria</taxon>
        <taxon>Pseudomonadati</taxon>
        <taxon>Pseudomonadota</taxon>
        <taxon>Alphaproteobacteria</taxon>
        <taxon>Hyphomicrobiales</taxon>
        <taxon>Phyllobacteriaceae</taxon>
        <taxon>Phyllobacterium</taxon>
    </lineage>
</organism>
<keyword evidence="2" id="KW-1185">Reference proteome</keyword>
<accession>A0A839UC95</accession>
<gene>
    <name evidence="1" type="ORF">FHS21_005066</name>
</gene>
<reference evidence="1 2" key="1">
    <citation type="submission" date="2020-08" db="EMBL/GenBank/DDBJ databases">
        <title>Genomic Encyclopedia of Type Strains, Phase III (KMG-III): the genomes of soil and plant-associated and newly described type strains.</title>
        <authorList>
            <person name="Whitman W."/>
        </authorList>
    </citation>
    <scope>NUCLEOTIDE SEQUENCE [LARGE SCALE GENOMIC DNA]</scope>
    <source>
        <strain evidence="1 2">CECT 7015</strain>
    </source>
</reference>
<evidence type="ECO:0000313" key="1">
    <source>
        <dbReference type="EMBL" id="MBB3148618.1"/>
    </source>
</evidence>
<dbReference type="RefSeq" id="WP_183664525.1">
    <property type="nucleotide sequence ID" value="NZ_JACHXN010000021.1"/>
</dbReference>
<protein>
    <submittedName>
        <fullName evidence="1">Uncharacterized protein</fullName>
    </submittedName>
</protein>